<dbReference type="CDD" id="cd15501">
    <property type="entry name" value="PHD_Int12"/>
    <property type="match status" value="1"/>
</dbReference>
<dbReference type="SUPFAM" id="SSF57903">
    <property type="entry name" value="FYVE/PHD zinc finger"/>
    <property type="match status" value="1"/>
</dbReference>
<dbReference type="Proteomes" id="UP001497644">
    <property type="component" value="Chromosome 5"/>
</dbReference>
<evidence type="ECO:0000256" key="7">
    <source>
        <dbReference type="SAM" id="MobiDB-lite"/>
    </source>
</evidence>
<dbReference type="InterPro" id="IPR013083">
    <property type="entry name" value="Znf_RING/FYVE/PHD"/>
</dbReference>
<evidence type="ECO:0000256" key="1">
    <source>
        <dbReference type="ARBA" id="ARBA00006009"/>
    </source>
</evidence>
<dbReference type="InterPro" id="IPR019786">
    <property type="entry name" value="Zinc_finger_PHD-type_CS"/>
</dbReference>
<protein>
    <recommendedName>
        <fullName evidence="2">Integrator complex subunit 12</fullName>
    </recommendedName>
</protein>
<organism evidence="9 10">
    <name type="scientific">Lasius platythorax</name>
    <dbReference type="NCBI Taxonomy" id="488582"/>
    <lineage>
        <taxon>Eukaryota</taxon>
        <taxon>Metazoa</taxon>
        <taxon>Ecdysozoa</taxon>
        <taxon>Arthropoda</taxon>
        <taxon>Hexapoda</taxon>
        <taxon>Insecta</taxon>
        <taxon>Pterygota</taxon>
        <taxon>Neoptera</taxon>
        <taxon>Endopterygota</taxon>
        <taxon>Hymenoptera</taxon>
        <taxon>Apocrita</taxon>
        <taxon>Aculeata</taxon>
        <taxon>Formicoidea</taxon>
        <taxon>Formicidae</taxon>
        <taxon>Formicinae</taxon>
        <taxon>Lasius</taxon>
        <taxon>Lasius</taxon>
    </lineage>
</organism>
<evidence type="ECO:0000256" key="5">
    <source>
        <dbReference type="ARBA" id="ARBA00022833"/>
    </source>
</evidence>
<comment type="similarity">
    <text evidence="1">Belongs to the Integrator subunit 12 family.</text>
</comment>
<gene>
    <name evidence="9" type="ORF">LPLAT_LOCUS9932</name>
</gene>
<name>A0AAV2NYZ1_9HYME</name>
<dbReference type="InterPro" id="IPR011011">
    <property type="entry name" value="Znf_FYVE_PHD"/>
</dbReference>
<dbReference type="PROSITE" id="PS01359">
    <property type="entry name" value="ZF_PHD_1"/>
    <property type="match status" value="1"/>
</dbReference>
<dbReference type="PROSITE" id="PS50016">
    <property type="entry name" value="ZF_PHD_2"/>
    <property type="match status" value="1"/>
</dbReference>
<keyword evidence="5" id="KW-0862">Zinc</keyword>
<dbReference type="GO" id="GO:0008270">
    <property type="term" value="F:zinc ion binding"/>
    <property type="evidence" value="ECO:0007669"/>
    <property type="project" value="UniProtKB-KW"/>
</dbReference>
<dbReference type="Pfam" id="PF00628">
    <property type="entry name" value="PHD"/>
    <property type="match status" value="1"/>
</dbReference>
<evidence type="ECO:0000256" key="2">
    <source>
        <dbReference type="ARBA" id="ARBA00016814"/>
    </source>
</evidence>
<dbReference type="InterPro" id="IPR001965">
    <property type="entry name" value="Znf_PHD"/>
</dbReference>
<feature type="compositionally biased region" description="Polar residues" evidence="7">
    <location>
        <begin position="249"/>
        <end position="264"/>
    </location>
</feature>
<keyword evidence="10" id="KW-1185">Reference proteome</keyword>
<dbReference type="EMBL" id="OZ034828">
    <property type="protein sequence ID" value="CAL1684270.1"/>
    <property type="molecule type" value="Genomic_DNA"/>
</dbReference>
<dbReference type="InterPro" id="IPR039054">
    <property type="entry name" value="Int12_PHD"/>
</dbReference>
<evidence type="ECO:0000256" key="3">
    <source>
        <dbReference type="ARBA" id="ARBA00022723"/>
    </source>
</evidence>
<keyword evidence="3" id="KW-0479">Metal-binding</keyword>
<dbReference type="AlphaFoldDB" id="A0AAV2NYZ1"/>
<reference evidence="9" key="1">
    <citation type="submission" date="2024-04" db="EMBL/GenBank/DDBJ databases">
        <authorList>
            <consortium name="Molecular Ecology Group"/>
        </authorList>
    </citation>
    <scope>NUCLEOTIDE SEQUENCE</scope>
</reference>
<evidence type="ECO:0000259" key="8">
    <source>
        <dbReference type="PROSITE" id="PS50016"/>
    </source>
</evidence>
<proteinExistence type="inferred from homology"/>
<sequence length="307" mass="34400">MHTERSMSDTYANEDFFNALALLHSTDENSAEKLRRMLDACIEKKYGPGKTLAARMPRRFLQNTDEAIASIRISKKRDYVQGRCVETMENEIWDGSEVVSLLESDVTEKITNHQTADIKVFEINYEDCCDDQNVPRISIPDEGSADGTVCKICNGAKLGPLILLECQECQETYHPLCHQPPVIDVDVYDPRFVWRCRRCVETSSAISTKVRILEKGSVEVKIRRNDDIKDAIKGNANISGLKKPGTRNGDLSENDSPAENRSAQLRDSPLFIKDLANLAQKNGSLSSSTQSRKRIGSKLSVTRTSIK</sequence>
<dbReference type="SMART" id="SM00249">
    <property type="entry name" value="PHD"/>
    <property type="match status" value="1"/>
</dbReference>
<dbReference type="Gene3D" id="3.30.40.10">
    <property type="entry name" value="Zinc/RING finger domain, C3HC4 (zinc finger)"/>
    <property type="match status" value="1"/>
</dbReference>
<keyword evidence="4 6" id="KW-0863">Zinc-finger</keyword>
<evidence type="ECO:0000256" key="4">
    <source>
        <dbReference type="ARBA" id="ARBA00022771"/>
    </source>
</evidence>
<feature type="region of interest" description="Disordered" evidence="7">
    <location>
        <begin position="282"/>
        <end position="307"/>
    </location>
</feature>
<feature type="domain" description="PHD-type" evidence="8">
    <location>
        <begin position="147"/>
        <end position="202"/>
    </location>
</feature>
<dbReference type="InterPro" id="IPR019787">
    <property type="entry name" value="Znf_PHD-finger"/>
</dbReference>
<feature type="region of interest" description="Disordered" evidence="7">
    <location>
        <begin position="236"/>
        <end position="264"/>
    </location>
</feature>
<evidence type="ECO:0000256" key="6">
    <source>
        <dbReference type="PROSITE-ProRule" id="PRU00146"/>
    </source>
</evidence>
<evidence type="ECO:0000313" key="10">
    <source>
        <dbReference type="Proteomes" id="UP001497644"/>
    </source>
</evidence>
<evidence type="ECO:0000313" key="9">
    <source>
        <dbReference type="EMBL" id="CAL1684270.1"/>
    </source>
</evidence>
<accession>A0AAV2NYZ1</accession>